<dbReference type="EMBL" id="BARW01006663">
    <property type="protein sequence ID" value="GAI79052.1"/>
    <property type="molecule type" value="Genomic_DNA"/>
</dbReference>
<name>X1REA5_9ZZZZ</name>
<reference evidence="1" key="1">
    <citation type="journal article" date="2014" name="Front. Microbiol.">
        <title>High frequency of phylogenetically diverse reductive dehalogenase-homologous genes in deep subseafloor sedimentary metagenomes.</title>
        <authorList>
            <person name="Kawai M."/>
            <person name="Futagami T."/>
            <person name="Toyoda A."/>
            <person name="Takaki Y."/>
            <person name="Nishi S."/>
            <person name="Hori S."/>
            <person name="Arai W."/>
            <person name="Tsubouchi T."/>
            <person name="Morono Y."/>
            <person name="Uchiyama I."/>
            <person name="Ito T."/>
            <person name="Fujiyama A."/>
            <person name="Inagaki F."/>
            <person name="Takami H."/>
        </authorList>
    </citation>
    <scope>NUCLEOTIDE SEQUENCE</scope>
    <source>
        <strain evidence="1">Expedition CK06-06</strain>
    </source>
</reference>
<dbReference type="AlphaFoldDB" id="X1REA5"/>
<organism evidence="1">
    <name type="scientific">marine sediment metagenome</name>
    <dbReference type="NCBI Taxonomy" id="412755"/>
    <lineage>
        <taxon>unclassified sequences</taxon>
        <taxon>metagenomes</taxon>
        <taxon>ecological metagenomes</taxon>
    </lineage>
</organism>
<comment type="caution">
    <text evidence="1">The sequence shown here is derived from an EMBL/GenBank/DDBJ whole genome shotgun (WGS) entry which is preliminary data.</text>
</comment>
<gene>
    <name evidence="1" type="ORF">S12H4_13994</name>
</gene>
<accession>X1REA5</accession>
<proteinExistence type="predicted"/>
<evidence type="ECO:0000313" key="1">
    <source>
        <dbReference type="EMBL" id="GAI79052.1"/>
    </source>
</evidence>
<sequence>MSKERLSKLQKWILNRAIENFKKRCEEEGRDSGTPFLYREEIFRDYYNWKSDPRDMPQKFRVSVSRSLNRLEERGFISFMPERKCFIIYTPEYREFIMKLAKEKK</sequence>
<protein>
    <submittedName>
        <fullName evidence="1">Uncharacterized protein</fullName>
    </submittedName>
</protein>